<evidence type="ECO:0000313" key="5">
    <source>
        <dbReference type="Proteomes" id="UP000549616"/>
    </source>
</evidence>
<dbReference type="RefSeq" id="WP_179773889.1">
    <property type="nucleotide sequence ID" value="NZ_JACCFK010000001.1"/>
</dbReference>
<dbReference type="CDD" id="cd03801">
    <property type="entry name" value="GT4_PimA-like"/>
    <property type="match status" value="1"/>
</dbReference>
<gene>
    <name evidence="4" type="ORF">HNR02_003117</name>
</gene>
<keyword evidence="5" id="KW-1185">Reference proteome</keyword>
<evidence type="ECO:0000256" key="2">
    <source>
        <dbReference type="ARBA" id="ARBA00022679"/>
    </source>
</evidence>
<dbReference type="GO" id="GO:0016757">
    <property type="term" value="F:glycosyltransferase activity"/>
    <property type="evidence" value="ECO:0007669"/>
    <property type="project" value="UniProtKB-KW"/>
</dbReference>
<dbReference type="InterPro" id="IPR028098">
    <property type="entry name" value="Glyco_trans_4-like_N"/>
</dbReference>
<keyword evidence="1" id="KW-0328">Glycosyltransferase</keyword>
<accession>A0A853B4T3</accession>
<organism evidence="4 5">
    <name type="scientific">Amycolatopsis endophytica</name>
    <dbReference type="NCBI Taxonomy" id="860233"/>
    <lineage>
        <taxon>Bacteria</taxon>
        <taxon>Bacillati</taxon>
        <taxon>Actinomycetota</taxon>
        <taxon>Actinomycetes</taxon>
        <taxon>Pseudonocardiales</taxon>
        <taxon>Pseudonocardiaceae</taxon>
        <taxon>Amycolatopsis</taxon>
    </lineage>
</organism>
<keyword evidence="2 4" id="KW-0808">Transferase</keyword>
<proteinExistence type="predicted"/>
<dbReference type="PANTHER" id="PTHR12526">
    <property type="entry name" value="GLYCOSYLTRANSFERASE"/>
    <property type="match status" value="1"/>
</dbReference>
<dbReference type="AlphaFoldDB" id="A0A853B4T3"/>
<sequence>MERLNVAMVVDNDAFGSSEAYVRRLLRFLPPWVAASLVVSENLAGAFPMSAQVVPPARDALWAPRVEAALRAVSPDVVHVNLPGAGDNLAAVQAAETVAPTVVTLHRAEGAPESSAVWDCYRRLAGAIAPSRAVGARLRELGTPAERISHIRPGVALPAEPVPLADRRPVVIGAIGGLDLLPAVAALHRRGRAVQVLVAGDGRELAERSRGLPVRVLGRLREVSAFLRGLDVFCLPSRREVVSTAVLEAMAHGLPCVTTAVGDAVAELAGAAMIVPPGDAGALTAALDRVCTDGALRRKLATAARARAERDYDVRRTATATAEALAAAHTLSASRP</sequence>
<evidence type="ECO:0000256" key="1">
    <source>
        <dbReference type="ARBA" id="ARBA00022676"/>
    </source>
</evidence>
<comment type="caution">
    <text evidence="4">The sequence shown here is derived from an EMBL/GenBank/DDBJ whole genome shotgun (WGS) entry which is preliminary data.</text>
</comment>
<feature type="domain" description="Glycosyltransferase subfamily 4-like N-terminal" evidence="3">
    <location>
        <begin position="56"/>
        <end position="155"/>
    </location>
</feature>
<dbReference type="Gene3D" id="3.40.50.2000">
    <property type="entry name" value="Glycogen Phosphorylase B"/>
    <property type="match status" value="2"/>
</dbReference>
<reference evidence="4 5" key="1">
    <citation type="submission" date="2020-07" db="EMBL/GenBank/DDBJ databases">
        <title>Sequencing the genomes of 1000 actinobacteria strains.</title>
        <authorList>
            <person name="Klenk H.-P."/>
        </authorList>
    </citation>
    <scope>NUCLEOTIDE SEQUENCE [LARGE SCALE GENOMIC DNA]</scope>
    <source>
        <strain evidence="4 5">DSM 104006</strain>
    </source>
</reference>
<dbReference type="EMBL" id="JACCFK010000001">
    <property type="protein sequence ID" value="NYI89794.1"/>
    <property type="molecule type" value="Genomic_DNA"/>
</dbReference>
<dbReference type="Pfam" id="PF13692">
    <property type="entry name" value="Glyco_trans_1_4"/>
    <property type="match status" value="1"/>
</dbReference>
<dbReference type="Proteomes" id="UP000549616">
    <property type="component" value="Unassembled WGS sequence"/>
</dbReference>
<dbReference type="Pfam" id="PF13439">
    <property type="entry name" value="Glyco_transf_4"/>
    <property type="match status" value="1"/>
</dbReference>
<dbReference type="PANTHER" id="PTHR12526:SF636">
    <property type="entry name" value="BLL3647 PROTEIN"/>
    <property type="match status" value="1"/>
</dbReference>
<name>A0A853B4T3_9PSEU</name>
<evidence type="ECO:0000313" key="4">
    <source>
        <dbReference type="EMBL" id="NYI89794.1"/>
    </source>
</evidence>
<evidence type="ECO:0000259" key="3">
    <source>
        <dbReference type="Pfam" id="PF13439"/>
    </source>
</evidence>
<protein>
    <submittedName>
        <fullName evidence="4">Glycosyltransferase involved in cell wall biosynthesis</fullName>
    </submittedName>
</protein>
<dbReference type="SUPFAM" id="SSF53756">
    <property type="entry name" value="UDP-Glycosyltransferase/glycogen phosphorylase"/>
    <property type="match status" value="1"/>
</dbReference>